<dbReference type="GO" id="GO:0016760">
    <property type="term" value="F:cellulose synthase (UDP-forming) activity"/>
    <property type="evidence" value="ECO:0007669"/>
    <property type="project" value="InterPro"/>
</dbReference>
<dbReference type="InterPro" id="IPR029044">
    <property type="entry name" value="Nucleotide-diphossugar_trans"/>
</dbReference>
<dbReference type="AlphaFoldDB" id="A0A9R1AML8"/>
<name>A0A9R1AML8_TRITD</name>
<evidence type="ECO:0000256" key="2">
    <source>
        <dbReference type="ARBA" id="ARBA00022676"/>
    </source>
</evidence>
<feature type="transmembrane region" description="Helical" evidence="10">
    <location>
        <begin position="50"/>
        <end position="67"/>
    </location>
</feature>
<dbReference type="Gramene" id="TRITD5Bv1G143980.5">
    <property type="protein sequence ID" value="TRITD5Bv1G143980.5"/>
    <property type="gene ID" value="TRITD5Bv1G143980"/>
</dbReference>
<accession>A0A9R1AML8</accession>
<keyword evidence="12" id="KW-1185">Reference proteome</keyword>
<evidence type="ECO:0000256" key="4">
    <source>
        <dbReference type="ARBA" id="ARBA00022692"/>
    </source>
</evidence>
<dbReference type="GO" id="GO:0071669">
    <property type="term" value="P:plant-type cell wall organization or biogenesis"/>
    <property type="evidence" value="ECO:0007669"/>
    <property type="project" value="UniProtKB-ARBA"/>
</dbReference>
<evidence type="ECO:0000256" key="1">
    <source>
        <dbReference type="ARBA" id="ARBA00004127"/>
    </source>
</evidence>
<feature type="active site" evidence="8">
    <location>
        <position position="403"/>
    </location>
</feature>
<evidence type="ECO:0000256" key="5">
    <source>
        <dbReference type="ARBA" id="ARBA00022989"/>
    </source>
</evidence>
<feature type="transmembrane region" description="Helical" evidence="10">
    <location>
        <begin position="21"/>
        <end position="38"/>
    </location>
</feature>
<sequence>MERSRRLFETETHGGRAAYRLHAVTVAAGILLVLYYRATHVPAAGEGRAAWLGMLAAELWYAAYWVVTQSVRWSPVRRRPFIDRLAARHGERLPCVDIFVCTADPYSEPPSLVVSTILSLMAYNYPPEKLSVYLSDDGGSILTFYGMWEASLFAKHWLPFCKRYNIEPRSPAAYFSESDGHQELCTPKEWSLIKDMFDEMTERIDTAVMSGKIPEEINAKHKGFYEWNQEITSKNHQPIVQILIDGKDQNAVISNSPIIMNVDCDMYSNNNDAVRDALCFFLDEEMGHKIGFVQYPQNYNNLSKNDIYGNSLHVINEVEMGGMDSLGGPLYIGTGCFHRREILCGRKFTKDYQEDWNAGIKDKLQESIDETEEKAKSLAACTYEHGTQWGDEIGVKYGCAVEDVITGLAIHCRGWESVYNNPKKPAFMGVGPTTLAQTILQHKRWSEGNLSIFLSKYNVFLFGHGKTKLRHQMGYHIYGLWAPNSLATLYYVIIPSLALLKGTPLFPEITSPWIAPFVYVFCVKNMYSLYEALSSGDTLKGWWNGQRMWLVKRITSYLFGVLDNLRKLLGLSKMNFVVSPKVSDEDESKRYEQEIMEFGSSDPEYVIIGTITLLNLVCLLGGLSKVMKVGWNNIHLDALFPQLILCGMVVITSIPFYEAMFLRKDKGRIPFPVTLASIGFVMLALLPAIV</sequence>
<dbReference type="Gene3D" id="3.90.550.10">
    <property type="entry name" value="Spore Coat Polysaccharide Biosynthesis Protein SpsA, Chain A"/>
    <property type="match status" value="2"/>
</dbReference>
<evidence type="ECO:0000313" key="12">
    <source>
        <dbReference type="Proteomes" id="UP000324705"/>
    </source>
</evidence>
<dbReference type="GO" id="GO:0030244">
    <property type="term" value="P:cellulose biosynthetic process"/>
    <property type="evidence" value="ECO:0007669"/>
    <property type="project" value="InterPro"/>
</dbReference>
<keyword evidence="7" id="KW-0961">Cell wall biogenesis/degradation</keyword>
<dbReference type="EMBL" id="LT934120">
    <property type="protein sequence ID" value="VAI33435.1"/>
    <property type="molecule type" value="Genomic_DNA"/>
</dbReference>
<evidence type="ECO:0008006" key="13">
    <source>
        <dbReference type="Google" id="ProtNLM"/>
    </source>
</evidence>
<comment type="subcellular location">
    <subcellularLocation>
        <location evidence="1">Endomembrane system</location>
        <topology evidence="1">Multi-pass membrane protein</topology>
    </subcellularLocation>
</comment>
<dbReference type="Proteomes" id="UP000324705">
    <property type="component" value="Chromosome 5B"/>
</dbReference>
<evidence type="ECO:0000256" key="3">
    <source>
        <dbReference type="ARBA" id="ARBA00022679"/>
    </source>
</evidence>
<proteinExistence type="predicted"/>
<feature type="transmembrane region" description="Helical" evidence="10">
    <location>
        <begin position="639"/>
        <end position="657"/>
    </location>
</feature>
<gene>
    <name evidence="11" type="ORF">TRITD_5Bv1G143980</name>
</gene>
<keyword evidence="5 10" id="KW-1133">Transmembrane helix</keyword>
<feature type="transmembrane region" description="Helical" evidence="10">
    <location>
        <begin position="605"/>
        <end position="627"/>
    </location>
</feature>
<dbReference type="PANTHER" id="PTHR13301">
    <property type="entry name" value="X-BOX TRANSCRIPTION FACTOR-RELATED"/>
    <property type="match status" value="1"/>
</dbReference>
<keyword evidence="2" id="KW-0328">Glycosyltransferase</keyword>
<evidence type="ECO:0000313" key="11">
    <source>
        <dbReference type="EMBL" id="VAI33435.1"/>
    </source>
</evidence>
<feature type="transmembrane region" description="Helical" evidence="10">
    <location>
        <begin position="475"/>
        <end position="493"/>
    </location>
</feature>
<keyword evidence="6 10" id="KW-0472">Membrane</keyword>
<dbReference type="GO" id="GO:0016020">
    <property type="term" value="C:membrane"/>
    <property type="evidence" value="ECO:0007669"/>
    <property type="project" value="InterPro"/>
</dbReference>
<feature type="binding site" evidence="9">
    <location>
        <position position="108"/>
    </location>
    <ligand>
        <name>UDP-alpha-D-glucose</name>
        <dbReference type="ChEBI" id="CHEBI:58885"/>
    </ligand>
</feature>
<reference evidence="11 12" key="1">
    <citation type="submission" date="2017-09" db="EMBL/GenBank/DDBJ databases">
        <authorList>
            <consortium name="International Durum Wheat Genome Sequencing Consortium (IDWGSC)"/>
            <person name="Milanesi L."/>
        </authorList>
    </citation>
    <scope>NUCLEOTIDE SEQUENCE [LARGE SCALE GENOMIC DNA]</scope>
    <source>
        <strain evidence="12">cv. Svevo</strain>
    </source>
</reference>
<evidence type="ECO:0000256" key="6">
    <source>
        <dbReference type="ARBA" id="ARBA00023136"/>
    </source>
</evidence>
<keyword evidence="3" id="KW-0808">Transferase</keyword>
<feature type="active site" evidence="8">
    <location>
        <position position="137"/>
    </location>
</feature>
<protein>
    <recommendedName>
        <fullName evidence="13">Cellulose synthase-like protein E6</fullName>
    </recommendedName>
</protein>
<feature type="transmembrane region" description="Helical" evidence="10">
    <location>
        <begin position="669"/>
        <end position="689"/>
    </location>
</feature>
<dbReference type="GO" id="GO:0071555">
    <property type="term" value="P:cell wall organization"/>
    <property type="evidence" value="ECO:0007669"/>
    <property type="project" value="UniProtKB-KW"/>
</dbReference>
<dbReference type="GO" id="GO:0012505">
    <property type="term" value="C:endomembrane system"/>
    <property type="evidence" value="ECO:0007669"/>
    <property type="project" value="UniProtKB-SubCell"/>
</dbReference>
<dbReference type="InterPro" id="IPR005150">
    <property type="entry name" value="Cellulose_synth"/>
</dbReference>
<evidence type="ECO:0000256" key="10">
    <source>
        <dbReference type="SAM" id="Phobius"/>
    </source>
</evidence>
<evidence type="ECO:0000256" key="9">
    <source>
        <dbReference type="PIRSR" id="PIRSR605150-2"/>
    </source>
</evidence>
<keyword evidence="4 10" id="KW-0812">Transmembrane</keyword>
<dbReference type="Pfam" id="PF03552">
    <property type="entry name" value="Cellulose_synt"/>
    <property type="match status" value="3"/>
</dbReference>
<evidence type="ECO:0000256" key="7">
    <source>
        <dbReference type="ARBA" id="ARBA00023316"/>
    </source>
</evidence>
<organism evidence="11 12">
    <name type="scientific">Triticum turgidum subsp. durum</name>
    <name type="common">Durum wheat</name>
    <name type="synonym">Triticum durum</name>
    <dbReference type="NCBI Taxonomy" id="4567"/>
    <lineage>
        <taxon>Eukaryota</taxon>
        <taxon>Viridiplantae</taxon>
        <taxon>Streptophyta</taxon>
        <taxon>Embryophyta</taxon>
        <taxon>Tracheophyta</taxon>
        <taxon>Spermatophyta</taxon>
        <taxon>Magnoliopsida</taxon>
        <taxon>Liliopsida</taxon>
        <taxon>Poales</taxon>
        <taxon>Poaceae</taxon>
        <taxon>BOP clade</taxon>
        <taxon>Pooideae</taxon>
        <taxon>Triticodae</taxon>
        <taxon>Triticeae</taxon>
        <taxon>Triticinae</taxon>
        <taxon>Triticum</taxon>
    </lineage>
</organism>
<feature type="binding site" evidence="9">
    <location>
        <position position="137"/>
    </location>
    <ligand>
        <name>UDP-alpha-D-glucose</name>
        <dbReference type="ChEBI" id="CHEBI:58885"/>
    </ligand>
</feature>
<evidence type="ECO:0000256" key="8">
    <source>
        <dbReference type="PIRSR" id="PIRSR605150-1"/>
    </source>
</evidence>